<dbReference type="AlphaFoldDB" id="A0A0D2WSG8"/>
<keyword evidence="1" id="KW-0805">Transcription regulation</keyword>
<feature type="domain" description="Myb-like" evidence="7">
    <location>
        <begin position="401"/>
        <end position="443"/>
    </location>
</feature>
<evidence type="ECO:0000256" key="3">
    <source>
        <dbReference type="ARBA" id="ARBA00023163"/>
    </source>
</evidence>
<dbReference type="Pfam" id="PF16495">
    <property type="entry name" value="SWIRM-assoc_1"/>
    <property type="match status" value="1"/>
</dbReference>
<dbReference type="InterPro" id="IPR007526">
    <property type="entry name" value="SWIRM"/>
</dbReference>
<dbReference type="Pfam" id="PF00249">
    <property type="entry name" value="Myb_DNA-binding"/>
    <property type="match status" value="1"/>
</dbReference>
<feature type="compositionally biased region" description="Low complexity" evidence="6">
    <location>
        <begin position="34"/>
        <end position="54"/>
    </location>
</feature>
<keyword evidence="3" id="KW-0804">Transcription</keyword>
<feature type="coiled-coil region" evidence="5">
    <location>
        <begin position="570"/>
        <end position="611"/>
    </location>
</feature>
<dbReference type="FunCoup" id="A0A0D2WSG8">
    <property type="interactions" value="60"/>
</dbReference>
<dbReference type="InterPro" id="IPR036388">
    <property type="entry name" value="WH-like_DNA-bd_sf"/>
</dbReference>
<dbReference type="SUPFAM" id="SSF46689">
    <property type="entry name" value="Homeodomain-like"/>
    <property type="match status" value="2"/>
</dbReference>
<proteinExistence type="predicted"/>
<dbReference type="InterPro" id="IPR032451">
    <property type="entry name" value="SMARCC_C"/>
</dbReference>
<dbReference type="PANTHER" id="PTHR12802:SF41">
    <property type="entry name" value="BRAHMA ASSOCIATED PROTEIN 155 KDA"/>
    <property type="match status" value="1"/>
</dbReference>
<feature type="domain" description="SANT" evidence="9">
    <location>
        <begin position="396"/>
        <end position="447"/>
    </location>
</feature>
<evidence type="ECO:0000256" key="4">
    <source>
        <dbReference type="ARBA" id="ARBA00023242"/>
    </source>
</evidence>
<dbReference type="InterPro" id="IPR001005">
    <property type="entry name" value="SANT/Myb"/>
</dbReference>
<dbReference type="CDD" id="cd00167">
    <property type="entry name" value="SANT"/>
    <property type="match status" value="1"/>
</dbReference>
<evidence type="ECO:0000259" key="7">
    <source>
        <dbReference type="PROSITE" id="PS50090"/>
    </source>
</evidence>
<dbReference type="FunFam" id="1.10.10.10:FF:000020">
    <property type="entry name" value="SWI/SNF complex subunit SMARCC2 isoform c"/>
    <property type="match status" value="1"/>
</dbReference>
<protein>
    <submittedName>
        <fullName evidence="10">SWI/SNF and RSC complex subunit Ssr2</fullName>
    </submittedName>
</protein>
<dbReference type="FunFam" id="1.10.10.60:FF:000014">
    <property type="entry name" value="SWI/SNF complex subunit SMARCC2 isoform C"/>
    <property type="match status" value="1"/>
</dbReference>
<dbReference type="PhylomeDB" id="A0A0D2WSG8"/>
<evidence type="ECO:0000259" key="9">
    <source>
        <dbReference type="PROSITE" id="PS51293"/>
    </source>
</evidence>
<sequence>MDAAGLPQQSNSNNNKRRRSEDEDEEQSDKKAEAAAAAATTNTTTNTNTTTMASSGGGDAGDAGDTTTATTGAAGAGVGAGAAATSATGGAADGSAPSAAAGGSKAASNSTTAPATTAAGHQVGSNSTVTRLIQAPAYSSFPSTQVLAEQTHPLLVPSFAAWFDYNALHTIERRALPEFFNGRNRSKTPEIYIAYRNFMVDCYRLNPLEYLTATACRRNLAGDVCAILRVHAFLEHWGIINYQVDPEVRPSPVGPPSTSHFGIVYDTPAGWHAGPSFTSLVQAANHSSASGTANSTSAVSETASSGPSVASVAADSVASNAATSAPATPRGGSLPSLPRGDTYHGANIKCASCTSACASGFYQSQTQDVRVCGTCYLQGHLPASLKPADFSRVETADLTEWSDEETLLLLEGIEMFKEDWNKVSEHVGTRTHEECVLRFLRLPIEEPFLESAAGSSLGPLAHQPTPFSSAANPVMATITFLAGSVEPAVAAAAARAAIVAAGGAPSENLSNGDHKPVAMDVSDETSRKASNVSTAAATAIASAAVRAKVIALAEEKKAYAVLGHLLDTQLRKLDLKLKNFEELEAIVEKERQQLETQRQALLVERLQFQAEKLRFAESSRAAAVSST</sequence>
<dbReference type="InterPro" id="IPR009057">
    <property type="entry name" value="Homeodomain-like_sf"/>
</dbReference>
<dbReference type="PANTHER" id="PTHR12802">
    <property type="entry name" value="SWI/SNF COMPLEX-RELATED"/>
    <property type="match status" value="1"/>
</dbReference>
<evidence type="ECO:0000259" key="8">
    <source>
        <dbReference type="PROSITE" id="PS50934"/>
    </source>
</evidence>
<organism evidence="10 11">
    <name type="scientific">Capsaspora owczarzaki (strain ATCC 30864)</name>
    <dbReference type="NCBI Taxonomy" id="595528"/>
    <lineage>
        <taxon>Eukaryota</taxon>
        <taxon>Filasterea</taxon>
        <taxon>Capsaspora</taxon>
    </lineage>
</organism>
<reference evidence="11" key="1">
    <citation type="submission" date="2011-02" db="EMBL/GenBank/DDBJ databases">
        <title>The Genome Sequence of Capsaspora owczarzaki ATCC 30864.</title>
        <authorList>
            <person name="Russ C."/>
            <person name="Cuomo C."/>
            <person name="Burger G."/>
            <person name="Gray M.W."/>
            <person name="Holland P.W.H."/>
            <person name="King N."/>
            <person name="Lang F.B.F."/>
            <person name="Roger A.J."/>
            <person name="Ruiz-Trillo I."/>
            <person name="Young S.K."/>
            <person name="Zeng Q."/>
            <person name="Gargeya S."/>
            <person name="Alvarado L."/>
            <person name="Berlin A."/>
            <person name="Chapman S.B."/>
            <person name="Chen Z."/>
            <person name="Freedman E."/>
            <person name="Gellesch M."/>
            <person name="Goldberg J."/>
            <person name="Griggs A."/>
            <person name="Gujja S."/>
            <person name="Heilman E."/>
            <person name="Heiman D."/>
            <person name="Howarth C."/>
            <person name="Mehta T."/>
            <person name="Neiman D."/>
            <person name="Pearson M."/>
            <person name="Roberts A."/>
            <person name="Saif S."/>
            <person name="Shea T."/>
            <person name="Shenoy N."/>
            <person name="Sisk P."/>
            <person name="Stolte C."/>
            <person name="Sykes S."/>
            <person name="White J."/>
            <person name="Yandava C."/>
            <person name="Haas B."/>
            <person name="Nusbaum C."/>
            <person name="Birren B."/>
        </authorList>
    </citation>
    <scope>NUCLEOTIDE SEQUENCE</scope>
    <source>
        <strain evidence="11">ATCC 30864</strain>
    </source>
</reference>
<evidence type="ECO:0000256" key="6">
    <source>
        <dbReference type="SAM" id="MobiDB-lite"/>
    </source>
</evidence>
<dbReference type="OrthoDB" id="118550at2759"/>
<dbReference type="Pfam" id="PF04433">
    <property type="entry name" value="SWIRM"/>
    <property type="match status" value="1"/>
</dbReference>
<dbReference type="InParanoid" id="A0A0D2WSG8"/>
<dbReference type="Gene3D" id="1.10.10.60">
    <property type="entry name" value="Homeodomain-like"/>
    <property type="match status" value="1"/>
</dbReference>
<feature type="region of interest" description="Disordered" evidence="6">
    <location>
        <begin position="80"/>
        <end position="125"/>
    </location>
</feature>
<name>A0A0D2WSG8_CAPO3</name>
<dbReference type="GO" id="GO:0016514">
    <property type="term" value="C:SWI/SNF complex"/>
    <property type="evidence" value="ECO:0007669"/>
    <property type="project" value="TreeGrafter"/>
</dbReference>
<dbReference type="PROSITE" id="PS51293">
    <property type="entry name" value="SANT"/>
    <property type="match status" value="1"/>
</dbReference>
<feature type="compositionally biased region" description="Low complexity" evidence="6">
    <location>
        <begin position="81"/>
        <end position="119"/>
    </location>
</feature>
<accession>A0A0D2WSG8</accession>
<keyword evidence="5" id="KW-0175">Coiled coil</keyword>
<dbReference type="eggNOG" id="KOG1279">
    <property type="taxonomic scope" value="Eukaryota"/>
</dbReference>
<gene>
    <name evidence="10" type="ORF">CAOG_005582</name>
</gene>
<dbReference type="PROSITE" id="PS50934">
    <property type="entry name" value="SWIRM"/>
    <property type="match status" value="1"/>
</dbReference>
<keyword evidence="11" id="KW-1185">Reference proteome</keyword>
<dbReference type="STRING" id="595528.A0A0D2WSG8"/>
<keyword evidence="4" id="KW-0539">Nucleus</keyword>
<dbReference type="SMART" id="SM00717">
    <property type="entry name" value="SANT"/>
    <property type="match status" value="1"/>
</dbReference>
<dbReference type="InterPro" id="IPR017884">
    <property type="entry name" value="SANT_dom"/>
</dbReference>
<evidence type="ECO:0000256" key="5">
    <source>
        <dbReference type="SAM" id="Coils"/>
    </source>
</evidence>
<dbReference type="Proteomes" id="UP000008743">
    <property type="component" value="Unassembled WGS sequence"/>
</dbReference>
<dbReference type="Gene3D" id="1.10.10.10">
    <property type="entry name" value="Winged helix-like DNA-binding domain superfamily/Winged helix DNA-binding domain"/>
    <property type="match status" value="1"/>
</dbReference>
<dbReference type="GO" id="GO:0042393">
    <property type="term" value="F:histone binding"/>
    <property type="evidence" value="ECO:0007669"/>
    <property type="project" value="TreeGrafter"/>
</dbReference>
<feature type="region of interest" description="Disordered" evidence="6">
    <location>
        <begin position="1"/>
        <end position="64"/>
    </location>
</feature>
<evidence type="ECO:0000313" key="10">
    <source>
        <dbReference type="EMBL" id="KJE95090.1"/>
    </source>
</evidence>
<evidence type="ECO:0000313" key="11">
    <source>
        <dbReference type="Proteomes" id="UP000008743"/>
    </source>
</evidence>
<dbReference type="RefSeq" id="XP_004346255.2">
    <property type="nucleotide sequence ID" value="XM_004346205.2"/>
</dbReference>
<evidence type="ECO:0000256" key="1">
    <source>
        <dbReference type="ARBA" id="ARBA00023015"/>
    </source>
</evidence>
<dbReference type="GO" id="GO:0045893">
    <property type="term" value="P:positive regulation of DNA-templated transcription"/>
    <property type="evidence" value="ECO:0007669"/>
    <property type="project" value="TreeGrafter"/>
</dbReference>
<evidence type="ECO:0000256" key="2">
    <source>
        <dbReference type="ARBA" id="ARBA00023125"/>
    </source>
</evidence>
<dbReference type="GO" id="GO:0003677">
    <property type="term" value="F:DNA binding"/>
    <property type="evidence" value="ECO:0007669"/>
    <property type="project" value="UniProtKB-KW"/>
</dbReference>
<dbReference type="PROSITE" id="PS50090">
    <property type="entry name" value="MYB_LIKE"/>
    <property type="match status" value="1"/>
</dbReference>
<keyword evidence="2" id="KW-0238">DNA-binding</keyword>
<feature type="domain" description="SWIRM" evidence="8">
    <location>
        <begin position="154"/>
        <end position="251"/>
    </location>
</feature>
<dbReference type="EMBL" id="KE346368">
    <property type="protein sequence ID" value="KJE95090.1"/>
    <property type="molecule type" value="Genomic_DNA"/>
</dbReference>